<evidence type="ECO:0000313" key="2">
    <source>
        <dbReference type="Proteomes" id="UP000326565"/>
    </source>
</evidence>
<sequence>MGTITVADGTGKIDRAIVGVLKEHPTHKVIDDEVQDPKAPIFAVGYNDVNSVAQVLESSQVPTVIADLFVVAALSLPKWEEESFCYGDKVTWNEFLRLAEEAYGSTSTVTCGDLAKLQEGSATEIPSHLQAYPWYPRPVLQEHFSKIGLRIVQKVFDQPEDKLLNREFPYLNILKVKDALGLRKGK</sequence>
<dbReference type="Proteomes" id="UP000326565">
    <property type="component" value="Unassembled WGS sequence"/>
</dbReference>
<accession>A0A5N5XEA5</accession>
<evidence type="ECO:0008006" key="3">
    <source>
        <dbReference type="Google" id="ProtNLM"/>
    </source>
</evidence>
<reference evidence="1 2" key="1">
    <citation type="submission" date="2019-04" db="EMBL/GenBank/DDBJ databases">
        <title>Friends and foes A comparative genomics study of 23 Aspergillus species from section Flavi.</title>
        <authorList>
            <consortium name="DOE Joint Genome Institute"/>
            <person name="Kjaerbolling I."/>
            <person name="Vesth T."/>
            <person name="Frisvad J.C."/>
            <person name="Nybo J.L."/>
            <person name="Theobald S."/>
            <person name="Kildgaard S."/>
            <person name="Isbrandt T."/>
            <person name="Kuo A."/>
            <person name="Sato A."/>
            <person name="Lyhne E.K."/>
            <person name="Kogle M.E."/>
            <person name="Wiebenga A."/>
            <person name="Kun R.S."/>
            <person name="Lubbers R.J."/>
            <person name="Makela M.R."/>
            <person name="Barry K."/>
            <person name="Chovatia M."/>
            <person name="Clum A."/>
            <person name="Daum C."/>
            <person name="Haridas S."/>
            <person name="He G."/>
            <person name="LaButti K."/>
            <person name="Lipzen A."/>
            <person name="Mondo S."/>
            <person name="Riley R."/>
            <person name="Salamov A."/>
            <person name="Simmons B.A."/>
            <person name="Magnuson J.K."/>
            <person name="Henrissat B."/>
            <person name="Mortensen U.H."/>
            <person name="Larsen T.O."/>
            <person name="Devries R.P."/>
            <person name="Grigoriev I.V."/>
            <person name="Machida M."/>
            <person name="Baker S.E."/>
            <person name="Andersen M.R."/>
        </authorList>
    </citation>
    <scope>NUCLEOTIDE SEQUENCE [LARGE SCALE GENOMIC DNA]</scope>
    <source>
        <strain evidence="1 2">CBS 151.66</strain>
    </source>
</reference>
<dbReference type="EMBL" id="ML732168">
    <property type="protein sequence ID" value="KAB8077470.1"/>
    <property type="molecule type" value="Genomic_DNA"/>
</dbReference>
<dbReference type="OrthoDB" id="10000533at2759"/>
<organism evidence="1 2">
    <name type="scientific">Aspergillus leporis</name>
    <dbReference type="NCBI Taxonomy" id="41062"/>
    <lineage>
        <taxon>Eukaryota</taxon>
        <taxon>Fungi</taxon>
        <taxon>Dikarya</taxon>
        <taxon>Ascomycota</taxon>
        <taxon>Pezizomycotina</taxon>
        <taxon>Eurotiomycetes</taxon>
        <taxon>Eurotiomycetidae</taxon>
        <taxon>Eurotiales</taxon>
        <taxon>Aspergillaceae</taxon>
        <taxon>Aspergillus</taxon>
        <taxon>Aspergillus subgen. Circumdati</taxon>
    </lineage>
</organism>
<protein>
    <recommendedName>
        <fullName evidence="3">NmrA-like domain-containing protein</fullName>
    </recommendedName>
</protein>
<dbReference type="AlphaFoldDB" id="A0A5N5XEA5"/>
<evidence type="ECO:0000313" key="1">
    <source>
        <dbReference type="EMBL" id="KAB8077470.1"/>
    </source>
</evidence>
<proteinExistence type="predicted"/>
<keyword evidence="2" id="KW-1185">Reference proteome</keyword>
<gene>
    <name evidence="1" type="ORF">BDV29DRAFT_153704</name>
</gene>
<name>A0A5N5XEA5_9EURO</name>